<dbReference type="GO" id="GO:1990281">
    <property type="term" value="C:efflux pump complex"/>
    <property type="evidence" value="ECO:0007669"/>
    <property type="project" value="TreeGrafter"/>
</dbReference>
<evidence type="ECO:0000259" key="2">
    <source>
        <dbReference type="Pfam" id="PF25917"/>
    </source>
</evidence>
<dbReference type="Gene3D" id="2.40.50.100">
    <property type="match status" value="1"/>
</dbReference>
<dbReference type="AlphaFoldDB" id="A0A7M1S4K2"/>
<evidence type="ECO:0000256" key="1">
    <source>
        <dbReference type="ARBA" id="ARBA00009477"/>
    </source>
</evidence>
<dbReference type="InterPro" id="IPR058625">
    <property type="entry name" value="MdtA-like_BSH"/>
</dbReference>
<accession>A0A7M1S4K2</accession>
<keyword evidence="4" id="KW-1185">Reference proteome</keyword>
<dbReference type="PANTHER" id="PTHR30469:SF15">
    <property type="entry name" value="HLYD FAMILY OF SECRETION PROTEINS"/>
    <property type="match status" value="1"/>
</dbReference>
<proteinExistence type="inferred from homology"/>
<dbReference type="Pfam" id="PF25917">
    <property type="entry name" value="BSH_RND"/>
    <property type="match status" value="1"/>
</dbReference>
<dbReference type="PANTHER" id="PTHR30469">
    <property type="entry name" value="MULTIDRUG RESISTANCE PROTEIN MDTA"/>
    <property type="match status" value="1"/>
</dbReference>
<reference evidence="3 4" key="1">
    <citation type="submission" date="2020-10" db="EMBL/GenBank/DDBJ databases">
        <title>The genome of sulfurovum sp.</title>
        <authorList>
            <person name="Xie S."/>
            <person name="Shao Z."/>
            <person name="Jiang L."/>
        </authorList>
    </citation>
    <scope>NUCLEOTIDE SEQUENCE [LARGE SCALE GENOMIC DNA]</scope>
    <source>
        <strain evidence="3 4">ST-419</strain>
    </source>
</reference>
<evidence type="ECO:0000313" key="3">
    <source>
        <dbReference type="EMBL" id="QOR61931.1"/>
    </source>
</evidence>
<feature type="domain" description="Multidrug resistance protein MdtA-like barrel-sandwich hybrid" evidence="2">
    <location>
        <begin position="72"/>
        <end position="206"/>
    </location>
</feature>
<protein>
    <submittedName>
        <fullName evidence="3">Efflux RND transporter periplasmic adaptor subunit</fullName>
    </submittedName>
</protein>
<sequence>MSKKRIIIIIFVILAAVLLIKGKGLLEKRRAAIEHEALPSTSMLNVTLVKAEQDSLQNRVTFLAQVLSDKSITLSTKLAGFVEKIFVEESQKVHKGDLLVSIDAFEVRSNIDTQKSVLKAQESDLALARGIYERNKKLYAIGGLSKEQLASSKVVLELKASAVEGTKQKIEQLQHQLSYLKIVAPFDGEIDAVLLHEGDLAAAGKPILKMSDMKKKLVFSYSPGKKEWIKKEQDVFLDGVRAGYVRTLYTTAQNGLTSVEVALNREITAPVESSVTIEVLTDEKKGCTLPDNTLLHKKEGIYVMLYEQGRFTPLKVNVEMQDKNRVLISPCPKEPVAQASEVKLAQLPGYGSVTISGVK</sequence>
<dbReference type="NCBIfam" id="TIGR01730">
    <property type="entry name" value="RND_mfp"/>
    <property type="match status" value="1"/>
</dbReference>
<dbReference type="GO" id="GO:0015562">
    <property type="term" value="F:efflux transmembrane transporter activity"/>
    <property type="evidence" value="ECO:0007669"/>
    <property type="project" value="TreeGrafter"/>
</dbReference>
<dbReference type="Proteomes" id="UP000595074">
    <property type="component" value="Chromosome"/>
</dbReference>
<evidence type="ECO:0000313" key="4">
    <source>
        <dbReference type="Proteomes" id="UP000595074"/>
    </source>
</evidence>
<gene>
    <name evidence="3" type="ORF">IMZ28_00105</name>
</gene>
<comment type="similarity">
    <text evidence="1">Belongs to the membrane fusion protein (MFP) (TC 8.A.1) family.</text>
</comment>
<dbReference type="InterPro" id="IPR006143">
    <property type="entry name" value="RND_pump_MFP"/>
</dbReference>
<dbReference type="RefSeq" id="WP_197548635.1">
    <property type="nucleotide sequence ID" value="NZ_CP063164.1"/>
</dbReference>
<dbReference type="EMBL" id="CP063164">
    <property type="protein sequence ID" value="QOR61931.1"/>
    <property type="molecule type" value="Genomic_DNA"/>
</dbReference>
<dbReference type="KEGG" id="sinu:IMZ28_00105"/>
<name>A0A7M1S4K2_9BACT</name>
<organism evidence="3 4">
    <name type="scientific">Sulfurovum indicum</name>
    <dbReference type="NCBI Taxonomy" id="2779528"/>
    <lineage>
        <taxon>Bacteria</taxon>
        <taxon>Pseudomonadati</taxon>
        <taxon>Campylobacterota</taxon>
        <taxon>Epsilonproteobacteria</taxon>
        <taxon>Campylobacterales</taxon>
        <taxon>Sulfurovaceae</taxon>
        <taxon>Sulfurovum</taxon>
    </lineage>
</organism>
<dbReference type="SUPFAM" id="SSF111369">
    <property type="entry name" value="HlyD-like secretion proteins"/>
    <property type="match status" value="1"/>
</dbReference>
<dbReference type="Gene3D" id="1.10.287.470">
    <property type="entry name" value="Helix hairpin bin"/>
    <property type="match status" value="1"/>
</dbReference>